<feature type="domain" description="Tyrosine-protein phosphatase" evidence="4">
    <location>
        <begin position="968"/>
        <end position="1235"/>
    </location>
</feature>
<dbReference type="InterPro" id="IPR036034">
    <property type="entry name" value="PDZ_sf"/>
</dbReference>
<comment type="subcellular location">
    <subcellularLocation>
        <location evidence="1">Nucleus</location>
    </subcellularLocation>
</comment>
<dbReference type="PROSITE" id="PS50055">
    <property type="entry name" value="TYR_PHOSPHATASE_PTP"/>
    <property type="match status" value="1"/>
</dbReference>
<feature type="compositionally biased region" description="Basic and acidic residues" evidence="3">
    <location>
        <begin position="259"/>
        <end position="271"/>
    </location>
</feature>
<dbReference type="PROSITE" id="PS50106">
    <property type="entry name" value="PDZ"/>
    <property type="match status" value="3"/>
</dbReference>
<evidence type="ECO:0000256" key="1">
    <source>
        <dbReference type="ARBA" id="ARBA00004123"/>
    </source>
</evidence>
<accession>A0A7E6ENT1</accession>
<dbReference type="SUPFAM" id="SSF52799">
    <property type="entry name" value="(Phosphotyrosine protein) phosphatases II"/>
    <property type="match status" value="1"/>
</dbReference>
<evidence type="ECO:0000313" key="8">
    <source>
        <dbReference type="RefSeq" id="XP_036356585.1"/>
    </source>
</evidence>
<dbReference type="Proteomes" id="UP000515154">
    <property type="component" value="Linkage group LG2"/>
</dbReference>
<dbReference type="PANTHER" id="PTHR46900">
    <property type="entry name" value="TYROSINE-PROTEIN PHOSPHATASE NON-RECEPTOR TYPE 13"/>
    <property type="match status" value="1"/>
</dbReference>
<name>A0A7E6ENT1_9MOLL</name>
<evidence type="ECO:0000256" key="2">
    <source>
        <dbReference type="ARBA" id="ARBA00023242"/>
    </source>
</evidence>
<evidence type="ECO:0000259" key="6">
    <source>
        <dbReference type="PROSITE" id="PS50106"/>
    </source>
</evidence>
<organism evidence="7 8">
    <name type="scientific">Octopus sinensis</name>
    <name type="common">East Asian common octopus</name>
    <dbReference type="NCBI Taxonomy" id="2607531"/>
    <lineage>
        <taxon>Eukaryota</taxon>
        <taxon>Metazoa</taxon>
        <taxon>Spiralia</taxon>
        <taxon>Lophotrochozoa</taxon>
        <taxon>Mollusca</taxon>
        <taxon>Cephalopoda</taxon>
        <taxon>Coleoidea</taxon>
        <taxon>Octopodiformes</taxon>
        <taxon>Octopoda</taxon>
        <taxon>Incirrata</taxon>
        <taxon>Octopodidae</taxon>
        <taxon>Octopus</taxon>
    </lineage>
</organism>
<reference evidence="8" key="1">
    <citation type="submission" date="2025-08" db="UniProtKB">
        <authorList>
            <consortium name="RefSeq"/>
        </authorList>
    </citation>
    <scope>IDENTIFICATION</scope>
</reference>
<keyword evidence="7" id="KW-1185">Reference proteome</keyword>
<dbReference type="PANTHER" id="PTHR46900:SF4">
    <property type="entry name" value="FERM AND PDZ DOMAIN CONTAINING 2"/>
    <property type="match status" value="1"/>
</dbReference>
<dbReference type="Pfam" id="PF00102">
    <property type="entry name" value="Y_phosphatase"/>
    <property type="match status" value="1"/>
</dbReference>
<feature type="region of interest" description="Disordered" evidence="3">
    <location>
        <begin position="471"/>
        <end position="503"/>
    </location>
</feature>
<dbReference type="InterPro" id="IPR000387">
    <property type="entry name" value="Tyr_Pase_dom"/>
</dbReference>
<feature type="region of interest" description="Disordered" evidence="3">
    <location>
        <begin position="725"/>
        <end position="748"/>
    </location>
</feature>
<dbReference type="CDD" id="cd06792">
    <property type="entry name" value="PDZ2-PTPN13_FRMPD2-like"/>
    <property type="match status" value="1"/>
</dbReference>
<dbReference type="InterPro" id="IPR000242">
    <property type="entry name" value="PTP_cat"/>
</dbReference>
<feature type="compositionally biased region" description="Polar residues" evidence="3">
    <location>
        <begin position="249"/>
        <end position="258"/>
    </location>
</feature>
<dbReference type="GO" id="GO:0005634">
    <property type="term" value="C:nucleus"/>
    <property type="evidence" value="ECO:0007669"/>
    <property type="project" value="UniProtKB-SubCell"/>
</dbReference>
<dbReference type="Gene3D" id="3.90.190.10">
    <property type="entry name" value="Protein tyrosine phosphatase superfamily"/>
    <property type="match status" value="1"/>
</dbReference>
<feature type="domain" description="PDZ" evidence="6">
    <location>
        <begin position="71"/>
        <end position="145"/>
    </location>
</feature>
<feature type="region of interest" description="Disordered" evidence="3">
    <location>
        <begin position="247"/>
        <end position="275"/>
    </location>
</feature>
<feature type="compositionally biased region" description="Polar residues" evidence="3">
    <location>
        <begin position="733"/>
        <end position="748"/>
    </location>
</feature>
<gene>
    <name evidence="8" type="primary">LOC115232620</name>
</gene>
<dbReference type="InterPro" id="IPR029021">
    <property type="entry name" value="Prot-tyrosine_phosphatase-like"/>
</dbReference>
<dbReference type="SMART" id="SM00404">
    <property type="entry name" value="PTPc_motif"/>
    <property type="match status" value="1"/>
</dbReference>
<dbReference type="GO" id="GO:0004725">
    <property type="term" value="F:protein tyrosine phosphatase activity"/>
    <property type="evidence" value="ECO:0007669"/>
    <property type="project" value="InterPro"/>
</dbReference>
<feature type="domain" description="PDZ" evidence="6">
    <location>
        <begin position="370"/>
        <end position="448"/>
    </location>
</feature>
<evidence type="ECO:0000259" key="4">
    <source>
        <dbReference type="PROSITE" id="PS50055"/>
    </source>
</evidence>
<feature type="domain" description="PDZ" evidence="6">
    <location>
        <begin position="770"/>
        <end position="842"/>
    </location>
</feature>
<dbReference type="Pfam" id="PF00595">
    <property type="entry name" value="PDZ"/>
    <property type="match status" value="3"/>
</dbReference>
<dbReference type="InterPro" id="IPR052074">
    <property type="entry name" value="NonRcpt_TyrProt_Phosphatase"/>
</dbReference>
<evidence type="ECO:0000259" key="5">
    <source>
        <dbReference type="PROSITE" id="PS50056"/>
    </source>
</evidence>
<dbReference type="Gene3D" id="2.30.42.10">
    <property type="match status" value="3"/>
</dbReference>
<dbReference type="RefSeq" id="XP_036356585.1">
    <property type="nucleotide sequence ID" value="XM_036500692.1"/>
</dbReference>
<feature type="region of interest" description="Disordered" evidence="3">
    <location>
        <begin position="17"/>
        <end position="43"/>
    </location>
</feature>
<dbReference type="SUPFAM" id="SSF50156">
    <property type="entry name" value="PDZ domain-like"/>
    <property type="match status" value="3"/>
</dbReference>
<evidence type="ECO:0000313" key="7">
    <source>
        <dbReference type="Proteomes" id="UP000515154"/>
    </source>
</evidence>
<dbReference type="SMART" id="SM00194">
    <property type="entry name" value="PTPc"/>
    <property type="match status" value="1"/>
</dbReference>
<dbReference type="InterPro" id="IPR001478">
    <property type="entry name" value="PDZ"/>
</dbReference>
<feature type="compositionally biased region" description="Low complexity" evidence="3">
    <location>
        <begin position="30"/>
        <end position="43"/>
    </location>
</feature>
<dbReference type="PROSITE" id="PS50056">
    <property type="entry name" value="TYR_PHOSPHATASE_2"/>
    <property type="match status" value="1"/>
</dbReference>
<dbReference type="PRINTS" id="PR00700">
    <property type="entry name" value="PRTYPHPHTASE"/>
</dbReference>
<sequence>MISNQNHLEFQHRCAKISPKSSSPPPLIPPSSITSPGTTTSTSVCDISPEKGICVYDSRDNGGAENRKFKEVILEKDLSGSIGIDLTKKSMKDSVDAGEIFVHSIQPKGPADCDGLLQCNDQILAVDGIPVKGLSCKGVLNRIRQNERPTVKLLLFQRSQTSPVKDHTSPTSSVSDVKLPASSSCLKLSIKPSRALSSSTDGLDSTKHLKPKSSVTKSYFDRSYIPEHHVSTPNIFNSIYQTEDESILPDTNHTTSAELTDKPQEDSKDRFSNGIKQTFFPTRPSQVLTKKIPSMKDVYLKKVESSSNTEMPASLASLFSSRDQLFANSGTTDLSERHSENWTLLSKNTWNFKDQRPNEKFFECVLTKIQGSFGLNIIGGIDTKTDLGGVYVKSLQPGGAAQQNGTIQKNDRILSINDVSLQDKYHQQAVRILHDATDRSILVLGRVVEDDSHGTTASETLENSVAPLQFGENIPQPKVDTKLDPNKTTPLPNPTSTTPILTSPSQATTMAKTAEKCQENSTQEFISKKESPETFCDLPKTYVSGTKENNVFQESPSLKEECNSSATCEDHKKCCQDKNIYFPDRNNGAIINNTVTPKGSRKDPTLSDRISNELLKVPDSVTDEKLGFDEKNTCKDKCPKNEEQCNILAANGYLPDSPNGRIEVKSNFHSTLSEDCGQFSLSQEKKSVCKSKLHKATLVNADVSENLSESVSETNLSESMNHKVGFTSEESLEGNSDTTTAGVSSTRKTTTEQQCLTQMCEMAEKNRVFQVRLKKSESGNYGFSLVPAFHHNNYSKLVIKAISESGVAAQDGNLRVGDYLLQVNGRCVIGFSVKKVVSLLKKQSAATLTLTVHRLKCSDDCCFKELVKPVKNTSVESSSNVGNCSSDDKTEVVQENLNVSRRQQCLGSLKNGCQINNQNSIKDQLDKLTDDLNWLWQIPLVKVAQRVDSKVLLETQIYLLEALENNKYKNEFQSLKQVKPSNSASKVAHLEQNRSKNRFHNIVPYDKCRVILSGSSKYINASHVDIDVSTSLLKYVACQTPLRQTVSDFWRMVWEKQAGMIITMNHEVEFDAKNGFQNWLDSENKSFNKAQYHIKIIEKYSHPHFDIQKLTISDTTGTTKDHQIIHLVYRCWPYNINHLDIDSFLQFVQTIQHYRPLSRSLPDEQHCSSDLVIVHCSSGSSLSALIIAVDVAVIHIQNNIKFNLFDIVSDLRLQRPQMIETEDQYRICYQASLRAVQKLF</sequence>
<dbReference type="KEGG" id="osn:115232620"/>
<dbReference type="SMART" id="SM00228">
    <property type="entry name" value="PDZ"/>
    <property type="match status" value="3"/>
</dbReference>
<keyword evidence="2" id="KW-0539">Nucleus</keyword>
<feature type="compositionally biased region" description="Low complexity" evidence="3">
    <location>
        <begin position="486"/>
        <end position="503"/>
    </location>
</feature>
<dbReference type="CDD" id="cd00136">
    <property type="entry name" value="PDZ_canonical"/>
    <property type="match status" value="1"/>
</dbReference>
<dbReference type="InterPro" id="IPR003595">
    <property type="entry name" value="Tyr_Pase_cat"/>
</dbReference>
<dbReference type="AlphaFoldDB" id="A0A7E6ENT1"/>
<evidence type="ECO:0000256" key="3">
    <source>
        <dbReference type="SAM" id="MobiDB-lite"/>
    </source>
</evidence>
<protein>
    <submittedName>
        <fullName evidence="8">Tyrosine-protein phosphatase non-receptor type 13 isoform X1</fullName>
    </submittedName>
</protein>
<feature type="domain" description="Tyrosine specific protein phosphatases" evidence="5">
    <location>
        <begin position="1142"/>
        <end position="1226"/>
    </location>
</feature>
<proteinExistence type="predicted"/>